<evidence type="ECO:0000313" key="2">
    <source>
        <dbReference type="Proteomes" id="UP000196640"/>
    </source>
</evidence>
<evidence type="ECO:0000313" key="1">
    <source>
        <dbReference type="EMBL" id="OWJ84354.1"/>
    </source>
</evidence>
<accession>A0A212ASC2</accession>
<name>A0A212ASC2_9RHOB</name>
<dbReference type="OrthoDB" id="7689902at2"/>
<proteinExistence type="predicted"/>
<reference evidence="1 2" key="1">
    <citation type="submission" date="2016-11" db="EMBL/GenBank/DDBJ databases">
        <title>Comparison of Traditional DNA-DNA Hybridization with In Silico Genomic Analysis.</title>
        <authorList>
            <person name="Nicholson A.C."/>
            <person name="Sammons S."/>
            <person name="Humrighouse B.W."/>
            <person name="Graziano J."/>
            <person name="Lasker B."/>
            <person name="Whitney A.M."/>
            <person name="Mcquiston J.R."/>
        </authorList>
    </citation>
    <scope>NUCLEOTIDE SEQUENCE [LARGE SCALE GENOMIC DNA]</scope>
    <source>
        <strain evidence="1 2">H2381</strain>
    </source>
</reference>
<evidence type="ECO:0008006" key="3">
    <source>
        <dbReference type="Google" id="ProtNLM"/>
    </source>
</evidence>
<dbReference type="SUPFAM" id="SSF46689">
    <property type="entry name" value="Homeodomain-like"/>
    <property type="match status" value="1"/>
</dbReference>
<dbReference type="AlphaFoldDB" id="A0A212ASC2"/>
<dbReference type="EMBL" id="NIPX01000008">
    <property type="protein sequence ID" value="OWJ84354.1"/>
    <property type="molecule type" value="Genomic_DNA"/>
</dbReference>
<dbReference type="RefSeq" id="WP_088233567.1">
    <property type="nucleotide sequence ID" value="NZ_CALUEG010000013.1"/>
</dbReference>
<dbReference type="InterPro" id="IPR009057">
    <property type="entry name" value="Homeodomain-like_sf"/>
</dbReference>
<gene>
    <name evidence="1" type="ORF">CDV52_08265</name>
</gene>
<organism evidence="1 2">
    <name type="scientific">Haematobacter missouriensis</name>
    <dbReference type="NCBI Taxonomy" id="366616"/>
    <lineage>
        <taxon>Bacteria</taxon>
        <taxon>Pseudomonadati</taxon>
        <taxon>Pseudomonadota</taxon>
        <taxon>Alphaproteobacteria</taxon>
        <taxon>Rhodobacterales</taxon>
        <taxon>Paracoccaceae</taxon>
        <taxon>Haematobacter</taxon>
    </lineage>
</organism>
<dbReference type="Proteomes" id="UP000196640">
    <property type="component" value="Unassembled WGS sequence"/>
</dbReference>
<comment type="caution">
    <text evidence="1">The sequence shown here is derived from an EMBL/GenBank/DDBJ whole genome shotgun (WGS) entry which is preliminary data.</text>
</comment>
<sequence>MLDGEVPEKVEMVWGFAVQTRSGGRRKWPAALRAMAVERIAAGEGIREIAEEIGANKSLVAVWVKNVRPEDPVPAFFEVVPPSLEKPCRTEPVTLAPENAAPSCRISIGDVDIAIPPGYPADHLAEVLRAVRASQ</sequence>
<protein>
    <recommendedName>
        <fullName evidence="3">Transposase</fullName>
    </recommendedName>
</protein>